<accession>A0ABT3CUH2</accession>
<dbReference type="InterPro" id="IPR019734">
    <property type="entry name" value="TPR_rpt"/>
</dbReference>
<dbReference type="InterPro" id="IPR051685">
    <property type="entry name" value="Ycf3/AcsC/BcsC/TPR_MFPF"/>
</dbReference>
<keyword evidence="1" id="KW-0677">Repeat</keyword>
<dbReference type="EMBL" id="JAOYOD010000001">
    <property type="protein sequence ID" value="MCV9387341.1"/>
    <property type="molecule type" value="Genomic_DNA"/>
</dbReference>
<dbReference type="RefSeq" id="WP_264138165.1">
    <property type="nucleotide sequence ID" value="NZ_JAOYOD010000001.1"/>
</dbReference>
<dbReference type="SMART" id="SM00028">
    <property type="entry name" value="TPR"/>
    <property type="match status" value="9"/>
</dbReference>
<evidence type="ECO:0000313" key="6">
    <source>
        <dbReference type="Proteomes" id="UP001300692"/>
    </source>
</evidence>
<dbReference type="Pfam" id="PF17128">
    <property type="entry name" value="DUF5107"/>
    <property type="match status" value="1"/>
</dbReference>
<dbReference type="Gene3D" id="1.25.40.10">
    <property type="entry name" value="Tetratricopeptide repeat domain"/>
    <property type="match status" value="4"/>
</dbReference>
<name>A0ABT3CUH2_9BACT</name>
<reference evidence="5 6" key="1">
    <citation type="submission" date="2022-10" db="EMBL/GenBank/DDBJ databases">
        <title>Comparative genomics and taxonomic characterization of three novel marine species of genus Reichenbachiella exhibiting antioxidant and polysaccharide degradation activities.</title>
        <authorList>
            <person name="Muhammad N."/>
            <person name="Lee Y.-J."/>
            <person name="Ko J."/>
            <person name="Kim S.-G."/>
        </authorList>
    </citation>
    <scope>NUCLEOTIDE SEQUENCE [LARGE SCALE GENOMIC DNA]</scope>
    <source>
        <strain evidence="5 6">ABR2-5</strain>
    </source>
</reference>
<evidence type="ECO:0000256" key="2">
    <source>
        <dbReference type="ARBA" id="ARBA00022803"/>
    </source>
</evidence>
<feature type="domain" description="DUF5107" evidence="4">
    <location>
        <begin position="39"/>
        <end position="328"/>
    </location>
</feature>
<dbReference type="InterPro" id="IPR033396">
    <property type="entry name" value="DUF5107"/>
</dbReference>
<dbReference type="InterPro" id="IPR011990">
    <property type="entry name" value="TPR-like_helical_dom_sf"/>
</dbReference>
<dbReference type="SUPFAM" id="SSF48452">
    <property type="entry name" value="TPR-like"/>
    <property type="match status" value="3"/>
</dbReference>
<feature type="repeat" description="TPR" evidence="3">
    <location>
        <begin position="756"/>
        <end position="789"/>
    </location>
</feature>
<protein>
    <submittedName>
        <fullName evidence="5">DUF5107 domain-containing protein</fullName>
    </submittedName>
</protein>
<dbReference type="Pfam" id="PF13432">
    <property type="entry name" value="TPR_16"/>
    <property type="match status" value="1"/>
</dbReference>
<evidence type="ECO:0000259" key="4">
    <source>
        <dbReference type="Pfam" id="PF17128"/>
    </source>
</evidence>
<dbReference type="PANTHER" id="PTHR44943:SF8">
    <property type="entry name" value="TPR REPEAT-CONTAINING PROTEIN MJ0263"/>
    <property type="match status" value="1"/>
</dbReference>
<dbReference type="Proteomes" id="UP001300692">
    <property type="component" value="Unassembled WGS sequence"/>
</dbReference>
<evidence type="ECO:0000313" key="5">
    <source>
        <dbReference type="EMBL" id="MCV9387341.1"/>
    </source>
</evidence>
<organism evidence="5 6">
    <name type="scientific">Reichenbachiella ulvae</name>
    <dbReference type="NCBI Taxonomy" id="2980104"/>
    <lineage>
        <taxon>Bacteria</taxon>
        <taxon>Pseudomonadati</taxon>
        <taxon>Bacteroidota</taxon>
        <taxon>Cytophagia</taxon>
        <taxon>Cytophagales</taxon>
        <taxon>Reichenbachiellaceae</taxon>
        <taxon>Reichenbachiella</taxon>
    </lineage>
</organism>
<dbReference type="Pfam" id="PF13174">
    <property type="entry name" value="TPR_6"/>
    <property type="match status" value="1"/>
</dbReference>
<sequence>MNKVQIWQEKITIPTYTTGKPEKNPVFIEKRVYQGSSGSVYPYPVIEKIHDEKIDKAYNAVYLENEFVKIMILPEIGGRVQMAYDKTKQRHFVYYNQVIKPALVGLTGPWISGGIEFNWPQHHRPTTFDPVDFHLEENEDGSATVWCSELERMFRTKGMAGFTLHPDKSYLEIKVKLYNKTPFPQTFLWWANPAVKVNDDYQSIFPPDVHAVYDHGKRDVSSFPIAKGTYYKVDYSPGTDISRYKNIPVPTSYMAVASKYNFVGGYENDVQGGILHVADHHVSPGKKQWTWGNGDFGQAWDRNLTDEDGPYIELMCGVYTDNQPDFSWIMPNEQREFTQYFMPYRDLGVVKNATKDAMVNLEMEENTVSVKVYTTGIYPNCLVELKSGDTILFSKTYDASPANSFCQKHELPNGIKAESLCVVVSDNKGAEIVSWLWEGPNKSEIPEPAKPALQPNEIDRNEELFLTGQHIEQYRHATYSPVDYYEEALRRDPEDIRCNNAMGLWFLKRAKFEEAEKHLRQAVDRMTQRNPNPYDGEPLYNLGLCLKYQGKLSEAYNHFNKATWNAGWQNPAYYSVAQIDCMEQNWSLGLAHIEKSLIRNINDQKALHLKTIILRKLGKKAEAMQTAQQSIAGDAFNFGILYEQYLLMRSEKAKTELTTLIRDNIHNYIEYALDYAAAGCYQEGIDLLELGLKTSQSNYPMALYYIGWFYTFLDQDEEALQYFDKAAIADPAYCFPNQIESAIALKKALQLNPSDARALYFLGNYSFYTKQYEDAIGYWEKSTQLDAKFPTAFRNLALGYFNKLNQEESALKYLEKAFSLDETDARIFMELDQLYKRMNKDISFRLELIEKYADLVDSRDDVYLEKIALYNIIGQHEKAFQLLQNRKFHPWEGGEGKVTGQYVATLISLAKEALKNAKWDEAISYLQQSMEYPHNLGEGKLHGAQENDIYYWMGIVLQKMGDTGAAVECWKTASSGNDEPHAAVFYNDQNPDKILYQGLALLELGEKDKANQKFEKLISYGEAHLNDHIKIDYFAVSLPDLMIWEDDLDKRNQIHCHYLIGLGHLGLKNTCEAQEQFHKVLELDKCHLGAITHQKMVKMEKEINP</sequence>
<comment type="caution">
    <text evidence="5">The sequence shown here is derived from an EMBL/GenBank/DDBJ whole genome shotgun (WGS) entry which is preliminary data.</text>
</comment>
<feature type="repeat" description="TPR" evidence="3">
    <location>
        <begin position="700"/>
        <end position="733"/>
    </location>
</feature>
<evidence type="ECO:0000256" key="1">
    <source>
        <dbReference type="ARBA" id="ARBA00022737"/>
    </source>
</evidence>
<dbReference type="PROSITE" id="PS50005">
    <property type="entry name" value="TPR"/>
    <property type="match status" value="2"/>
</dbReference>
<keyword evidence="6" id="KW-1185">Reference proteome</keyword>
<proteinExistence type="predicted"/>
<gene>
    <name evidence="5" type="ORF">N7U62_11745</name>
</gene>
<evidence type="ECO:0000256" key="3">
    <source>
        <dbReference type="PROSITE-ProRule" id="PRU00339"/>
    </source>
</evidence>
<dbReference type="PANTHER" id="PTHR44943">
    <property type="entry name" value="CELLULOSE SYNTHASE OPERON PROTEIN C"/>
    <property type="match status" value="1"/>
</dbReference>
<keyword evidence="2 3" id="KW-0802">TPR repeat</keyword>